<evidence type="ECO:0008006" key="2">
    <source>
        <dbReference type="Google" id="ProtNLM"/>
    </source>
</evidence>
<reference evidence="1" key="1">
    <citation type="journal article" date="2014" name="Front. Microbiol.">
        <title>High frequency of phylogenetically diverse reductive dehalogenase-homologous genes in deep subseafloor sedimentary metagenomes.</title>
        <authorList>
            <person name="Kawai M."/>
            <person name="Futagami T."/>
            <person name="Toyoda A."/>
            <person name="Takaki Y."/>
            <person name="Nishi S."/>
            <person name="Hori S."/>
            <person name="Arai W."/>
            <person name="Tsubouchi T."/>
            <person name="Morono Y."/>
            <person name="Uchiyama I."/>
            <person name="Ito T."/>
            <person name="Fujiyama A."/>
            <person name="Inagaki F."/>
            <person name="Takami H."/>
        </authorList>
    </citation>
    <scope>NUCLEOTIDE SEQUENCE</scope>
    <source>
        <strain evidence="1">Expedition CK06-06</strain>
    </source>
</reference>
<organism evidence="1">
    <name type="scientific">marine sediment metagenome</name>
    <dbReference type="NCBI Taxonomy" id="412755"/>
    <lineage>
        <taxon>unclassified sequences</taxon>
        <taxon>metagenomes</taxon>
        <taxon>ecological metagenomes</taxon>
    </lineage>
</organism>
<dbReference type="Gene3D" id="3.20.20.70">
    <property type="entry name" value="Aldolase class I"/>
    <property type="match status" value="1"/>
</dbReference>
<feature type="non-terminal residue" evidence="1">
    <location>
        <position position="1"/>
    </location>
</feature>
<name>X0YLF0_9ZZZZ</name>
<gene>
    <name evidence="1" type="ORF">S01H1_63677</name>
</gene>
<sequence>EWIYFEGGEPFLYYPIMVEGAKLAKENGFKVGIVTNSYWATSIEDAEIWLKPFAELGVDNFSISDDTFHYEDEKQNLSKIAKKASDNLKLPTMTICIEEPVVKKEQEKGKPVISGGAMFKGRAVENLIEGLPKRPWEDLNECPYEDFKELGRIHVDPFGNAHICQGLNIGNFWETPLSELIKNYNADSHPICGPLIRGGPTQLVKEFDIEHENEYVDECHLCFLTRLSLIDRFPKYLAPRQVYGLD</sequence>
<dbReference type="AlphaFoldDB" id="X0YLF0"/>
<evidence type="ECO:0000313" key="1">
    <source>
        <dbReference type="EMBL" id="GAG37521.1"/>
    </source>
</evidence>
<dbReference type="SUPFAM" id="SSF102114">
    <property type="entry name" value="Radical SAM enzymes"/>
    <property type="match status" value="1"/>
</dbReference>
<accession>X0YLF0</accession>
<protein>
    <recommendedName>
        <fullName evidence="2">Radical SAM core domain-containing protein</fullName>
    </recommendedName>
</protein>
<dbReference type="InterPro" id="IPR013785">
    <property type="entry name" value="Aldolase_TIM"/>
</dbReference>
<proteinExistence type="predicted"/>
<dbReference type="EMBL" id="BARS01041927">
    <property type="protein sequence ID" value="GAG37521.1"/>
    <property type="molecule type" value="Genomic_DNA"/>
</dbReference>
<comment type="caution">
    <text evidence="1">The sequence shown here is derived from an EMBL/GenBank/DDBJ whole genome shotgun (WGS) entry which is preliminary data.</text>
</comment>
<dbReference type="InterPro" id="IPR058240">
    <property type="entry name" value="rSAM_sf"/>
</dbReference>